<dbReference type="EMBL" id="CABITT030000007">
    <property type="protein sequence ID" value="VVB10338.1"/>
    <property type="molecule type" value="Genomic_DNA"/>
</dbReference>
<proteinExistence type="predicted"/>
<comment type="caution">
    <text evidence="1">The sequence shown here is derived from an EMBL/GenBank/DDBJ whole genome shotgun (WGS) entry which is preliminary data.</text>
</comment>
<accession>A0A565C9J1</accession>
<dbReference type="AlphaFoldDB" id="A0A565C9J1"/>
<reference evidence="1" key="1">
    <citation type="submission" date="2019-07" db="EMBL/GenBank/DDBJ databases">
        <authorList>
            <person name="Dittberner H."/>
        </authorList>
    </citation>
    <scope>NUCLEOTIDE SEQUENCE [LARGE SCALE GENOMIC DNA]</scope>
</reference>
<keyword evidence="2" id="KW-1185">Reference proteome</keyword>
<sequence>MDIDFELKFNRYPIFSGSKRRFSLLSSTFSFSFSGGKRLLQSGLVIWGGGVAGFGDRQSLGHLSLVVPSSMSCLLRARVDLWFVRVPVDGGGDGKGFSAGLGGSRSMGVLNDKGLGSSGWCVWVRSCSAKVSNSKDGEMSELWVNDGLGIRLPSSTAFSVANNQFSLLVFNSQFL</sequence>
<gene>
    <name evidence="1" type="ORF">ANE_LOCUS20782</name>
</gene>
<protein>
    <submittedName>
        <fullName evidence="1">Uncharacterized protein</fullName>
    </submittedName>
</protein>
<name>A0A565C9J1_9BRAS</name>
<evidence type="ECO:0000313" key="1">
    <source>
        <dbReference type="EMBL" id="VVB10338.1"/>
    </source>
</evidence>
<dbReference type="Proteomes" id="UP000489600">
    <property type="component" value="Unassembled WGS sequence"/>
</dbReference>
<organism evidence="1 2">
    <name type="scientific">Arabis nemorensis</name>
    <dbReference type="NCBI Taxonomy" id="586526"/>
    <lineage>
        <taxon>Eukaryota</taxon>
        <taxon>Viridiplantae</taxon>
        <taxon>Streptophyta</taxon>
        <taxon>Embryophyta</taxon>
        <taxon>Tracheophyta</taxon>
        <taxon>Spermatophyta</taxon>
        <taxon>Magnoliopsida</taxon>
        <taxon>eudicotyledons</taxon>
        <taxon>Gunneridae</taxon>
        <taxon>Pentapetalae</taxon>
        <taxon>rosids</taxon>
        <taxon>malvids</taxon>
        <taxon>Brassicales</taxon>
        <taxon>Brassicaceae</taxon>
        <taxon>Arabideae</taxon>
        <taxon>Arabis</taxon>
    </lineage>
</organism>
<evidence type="ECO:0000313" key="2">
    <source>
        <dbReference type="Proteomes" id="UP000489600"/>
    </source>
</evidence>